<proteinExistence type="predicted"/>
<protein>
    <recommendedName>
        <fullName evidence="1">Helitron helicase-like domain-containing protein</fullName>
    </recommendedName>
</protein>
<dbReference type="AlphaFoldDB" id="A0A0C9U7F0"/>
<dbReference type="Pfam" id="PF14214">
    <property type="entry name" value="Helitron_like_N"/>
    <property type="match status" value="1"/>
</dbReference>
<feature type="domain" description="Helitron helicase-like" evidence="1">
    <location>
        <begin position="37"/>
        <end position="254"/>
    </location>
</feature>
<keyword evidence="3" id="KW-1185">Reference proteome</keyword>
<sequence length="254" mass="29317">MYPTLYPYGIGGFEDPSRQVTLSLQVQTNYYFDITDRSFRYHNVFMFVIFNIIQRRTAHLHTYFTVKKSNFESVAKKLCGLSADLIKSVAIHLQREQPYNDLSPKQRDVFDLLKNVNTIATKIPGSQASKLLLRNEIRSYTTLFGLPHIYLTMNPNPVHSPIFQVMFGDEEIDLSKRFPELAEPTERAHRLAKDPIAAADFFQFCIDTFFEHLMGWVSASRKSSENGGLFGHIRVYYGTTEFTERGCLHGHFLI</sequence>
<name>A0A0C9U7F0_SPHS4</name>
<dbReference type="InterPro" id="IPR025476">
    <property type="entry name" value="Helitron_helicase-like"/>
</dbReference>
<evidence type="ECO:0000313" key="2">
    <source>
        <dbReference type="EMBL" id="KIJ24997.1"/>
    </source>
</evidence>
<organism evidence="2 3">
    <name type="scientific">Sphaerobolus stellatus (strain SS14)</name>
    <dbReference type="NCBI Taxonomy" id="990650"/>
    <lineage>
        <taxon>Eukaryota</taxon>
        <taxon>Fungi</taxon>
        <taxon>Dikarya</taxon>
        <taxon>Basidiomycota</taxon>
        <taxon>Agaricomycotina</taxon>
        <taxon>Agaricomycetes</taxon>
        <taxon>Phallomycetidae</taxon>
        <taxon>Geastrales</taxon>
        <taxon>Sphaerobolaceae</taxon>
        <taxon>Sphaerobolus</taxon>
    </lineage>
</organism>
<evidence type="ECO:0000259" key="1">
    <source>
        <dbReference type="Pfam" id="PF14214"/>
    </source>
</evidence>
<evidence type="ECO:0000313" key="3">
    <source>
        <dbReference type="Proteomes" id="UP000054279"/>
    </source>
</evidence>
<reference evidence="2 3" key="1">
    <citation type="submission" date="2014-06" db="EMBL/GenBank/DDBJ databases">
        <title>Evolutionary Origins and Diversification of the Mycorrhizal Mutualists.</title>
        <authorList>
            <consortium name="DOE Joint Genome Institute"/>
            <consortium name="Mycorrhizal Genomics Consortium"/>
            <person name="Kohler A."/>
            <person name="Kuo A."/>
            <person name="Nagy L.G."/>
            <person name="Floudas D."/>
            <person name="Copeland A."/>
            <person name="Barry K.W."/>
            <person name="Cichocki N."/>
            <person name="Veneault-Fourrey C."/>
            <person name="LaButti K."/>
            <person name="Lindquist E.A."/>
            <person name="Lipzen A."/>
            <person name="Lundell T."/>
            <person name="Morin E."/>
            <person name="Murat C."/>
            <person name="Riley R."/>
            <person name="Ohm R."/>
            <person name="Sun H."/>
            <person name="Tunlid A."/>
            <person name="Henrissat B."/>
            <person name="Grigoriev I.V."/>
            <person name="Hibbett D.S."/>
            <person name="Martin F."/>
        </authorList>
    </citation>
    <scope>NUCLEOTIDE SEQUENCE [LARGE SCALE GENOMIC DNA]</scope>
    <source>
        <strain evidence="2 3">SS14</strain>
    </source>
</reference>
<accession>A0A0C9U7F0</accession>
<gene>
    <name evidence="2" type="ORF">M422DRAFT_193996</name>
</gene>
<dbReference type="EMBL" id="KN837441">
    <property type="protein sequence ID" value="KIJ24997.1"/>
    <property type="molecule type" value="Genomic_DNA"/>
</dbReference>
<dbReference type="Proteomes" id="UP000054279">
    <property type="component" value="Unassembled WGS sequence"/>
</dbReference>
<dbReference type="OrthoDB" id="432234at2759"/>
<dbReference type="HOGENOM" id="CLU_080483_0_0_1"/>